<protein>
    <recommendedName>
        <fullName evidence="1">Double-GTPase 2 domain-containing protein</fullName>
    </recommendedName>
</protein>
<evidence type="ECO:0000259" key="1">
    <source>
        <dbReference type="Pfam" id="PF19993"/>
    </source>
</evidence>
<dbReference type="EMBL" id="CP062006">
    <property type="protein sequence ID" value="QTC89194.1"/>
    <property type="molecule type" value="Genomic_DNA"/>
</dbReference>
<evidence type="ECO:0000313" key="2">
    <source>
        <dbReference type="EMBL" id="QTC89194.1"/>
    </source>
</evidence>
<dbReference type="SUPFAM" id="SSF52540">
    <property type="entry name" value="P-loop containing nucleoside triphosphate hydrolases"/>
    <property type="match status" value="1"/>
</dbReference>
<name>A0ABX7SNC2_9CAUL</name>
<organism evidence="2 3">
    <name type="scientific">Brevundimonas pondensis</name>
    <dbReference type="NCBI Taxonomy" id="2774189"/>
    <lineage>
        <taxon>Bacteria</taxon>
        <taxon>Pseudomonadati</taxon>
        <taxon>Pseudomonadota</taxon>
        <taxon>Alphaproteobacteria</taxon>
        <taxon>Caulobacterales</taxon>
        <taxon>Caulobacteraceae</taxon>
        <taxon>Brevundimonas</taxon>
    </lineage>
</organism>
<proteinExistence type="predicted"/>
<sequence>MTSDTPTCSNHDCRVAEDGKCVEGYELPECPHYGKLSVDAIPEPQHVEVAPPVPETVLIALDAGTPLDRTQAARLQQRFLSLSVGVVGPHDSGKTSLIAGLYDQLQEGPVGAYAFAGSSTLVGFEMVCHHARSESQREEPFTDRTIRGAAASFFHLDFSGSSSAEILSLFIGDRSGEDYLTVTDDLANADGLFELRRANVVTVLVDGAHLIDSEQRHEVKAITPQIVDALIEAAVLGSRQRLVLVLTKKDMVLASANAERAMSEFEGIVTSIRNRHDAKLEAVESFVIAASPKALKDVQRGEGLSELLASWLRVSAAPASLPSPSLHLKRQIDQFTASEDTQS</sequence>
<keyword evidence="3" id="KW-1185">Reference proteome</keyword>
<dbReference type="InterPro" id="IPR045528">
    <property type="entry name" value="DO-GTPase2"/>
</dbReference>
<dbReference type="InterPro" id="IPR027417">
    <property type="entry name" value="P-loop_NTPase"/>
</dbReference>
<dbReference type="RefSeq" id="WP_207826956.1">
    <property type="nucleotide sequence ID" value="NZ_CP062006.1"/>
</dbReference>
<dbReference type="Proteomes" id="UP000663942">
    <property type="component" value="Chromosome"/>
</dbReference>
<feature type="domain" description="Double-GTPase 2" evidence="1">
    <location>
        <begin position="84"/>
        <end position="312"/>
    </location>
</feature>
<dbReference type="Gene3D" id="3.40.50.300">
    <property type="entry name" value="P-loop containing nucleotide triphosphate hydrolases"/>
    <property type="match status" value="1"/>
</dbReference>
<reference evidence="2 3" key="1">
    <citation type="submission" date="2020-09" db="EMBL/GenBank/DDBJ databases">
        <title>Brevundimonas sp. LVF1 isolated from an oligotrophic pond in Goettingen, Germany.</title>
        <authorList>
            <person name="Friedrich I."/>
            <person name="Klassen A."/>
            <person name="Neubauer H."/>
            <person name="Schneider D."/>
            <person name="Hertel R."/>
            <person name="Daniel R."/>
        </authorList>
    </citation>
    <scope>NUCLEOTIDE SEQUENCE [LARGE SCALE GENOMIC DNA]</scope>
    <source>
        <strain evidence="2 3">LVF1</strain>
    </source>
</reference>
<gene>
    <name evidence="2" type="ORF">IFE19_07670</name>
</gene>
<dbReference type="Pfam" id="PF19993">
    <property type="entry name" value="DO-GTPase2"/>
    <property type="match status" value="1"/>
</dbReference>
<accession>A0ABX7SNC2</accession>
<evidence type="ECO:0000313" key="3">
    <source>
        <dbReference type="Proteomes" id="UP000663942"/>
    </source>
</evidence>